<name>C9KPK7_9FIRM</name>
<accession>C9KPK7</accession>
<dbReference type="STRING" id="500635.MITSMUL_05164"/>
<protein>
    <submittedName>
        <fullName evidence="1">Uncharacterized protein</fullName>
    </submittedName>
</protein>
<dbReference type="AlphaFoldDB" id="C9KPK7"/>
<keyword evidence="2" id="KW-1185">Reference proteome</keyword>
<comment type="caution">
    <text evidence="1">The sequence shown here is derived from an EMBL/GenBank/DDBJ whole genome shotgun (WGS) entry which is preliminary data.</text>
</comment>
<gene>
    <name evidence="1" type="ORF">MITSMUL_05164</name>
</gene>
<proteinExistence type="predicted"/>
<dbReference type="eggNOG" id="ENOG502Z7WV">
    <property type="taxonomic scope" value="Bacteria"/>
</dbReference>
<dbReference type="EMBL" id="ABWK02000020">
    <property type="protein sequence ID" value="EEX68162.1"/>
    <property type="molecule type" value="Genomic_DNA"/>
</dbReference>
<evidence type="ECO:0000313" key="1">
    <source>
        <dbReference type="EMBL" id="EEX68162.1"/>
    </source>
</evidence>
<dbReference type="HOGENOM" id="CLU_1794315_0_0_9"/>
<reference evidence="1" key="1">
    <citation type="submission" date="2009-09" db="EMBL/GenBank/DDBJ databases">
        <authorList>
            <person name="Weinstock G."/>
            <person name="Sodergren E."/>
            <person name="Clifton S."/>
            <person name="Fulton L."/>
            <person name="Fulton B."/>
            <person name="Courtney L."/>
            <person name="Fronick C."/>
            <person name="Harrison M."/>
            <person name="Strong C."/>
            <person name="Farmer C."/>
            <person name="Delahaunty K."/>
            <person name="Markovic C."/>
            <person name="Hall O."/>
            <person name="Minx P."/>
            <person name="Tomlinson C."/>
            <person name="Mitreva M."/>
            <person name="Nelson J."/>
            <person name="Hou S."/>
            <person name="Wollam A."/>
            <person name="Pepin K.H."/>
            <person name="Johnson M."/>
            <person name="Bhonagiri V."/>
            <person name="Nash W.E."/>
            <person name="Warren W."/>
            <person name="Chinwalla A."/>
            <person name="Mardis E.R."/>
            <person name="Wilson R.K."/>
        </authorList>
    </citation>
    <scope>NUCLEOTIDE SEQUENCE [LARGE SCALE GENOMIC DNA]</scope>
    <source>
        <strain evidence="1">DSM 20544</strain>
    </source>
</reference>
<sequence>MESDFCVIMLIHYDGVHRGFRPHDYLGLYKNKSVRAVGEIAAIIVADASKPDNVKYTVEKGELTGERKELITRAIDDAKRYGYDLRKDSQRYFFVDEFYETDFQKKSKYPPRGSRVFDLTEVLGRQDIPNAQQLADLLRQKTWE</sequence>
<evidence type="ECO:0000313" key="2">
    <source>
        <dbReference type="Proteomes" id="UP000003671"/>
    </source>
</evidence>
<organism evidence="1 2">
    <name type="scientific">Mitsuokella multacida DSM 20544</name>
    <dbReference type="NCBI Taxonomy" id="500635"/>
    <lineage>
        <taxon>Bacteria</taxon>
        <taxon>Bacillati</taxon>
        <taxon>Bacillota</taxon>
        <taxon>Negativicutes</taxon>
        <taxon>Selenomonadales</taxon>
        <taxon>Selenomonadaceae</taxon>
        <taxon>Mitsuokella</taxon>
    </lineage>
</organism>
<dbReference type="Proteomes" id="UP000003671">
    <property type="component" value="Unassembled WGS sequence"/>
</dbReference>
<dbReference type="PATRIC" id="fig|500635.8.peg.1815"/>